<organism evidence="6 7">
    <name type="scientific">Parathielavia hyrcaniae</name>
    <dbReference type="NCBI Taxonomy" id="113614"/>
    <lineage>
        <taxon>Eukaryota</taxon>
        <taxon>Fungi</taxon>
        <taxon>Dikarya</taxon>
        <taxon>Ascomycota</taxon>
        <taxon>Pezizomycotina</taxon>
        <taxon>Sordariomycetes</taxon>
        <taxon>Sordariomycetidae</taxon>
        <taxon>Sordariales</taxon>
        <taxon>Chaetomiaceae</taxon>
        <taxon>Parathielavia</taxon>
    </lineage>
</organism>
<keyword evidence="2 5" id="KW-0812">Transmembrane</keyword>
<proteinExistence type="predicted"/>
<dbReference type="GO" id="GO:0016020">
    <property type="term" value="C:membrane"/>
    <property type="evidence" value="ECO:0007669"/>
    <property type="project" value="UniProtKB-SubCell"/>
</dbReference>
<comment type="caution">
    <text evidence="6">The sequence shown here is derived from an EMBL/GenBank/DDBJ whole genome shotgun (WGS) entry which is preliminary data.</text>
</comment>
<gene>
    <name evidence="6" type="ORF">N658DRAFT_257372</name>
</gene>
<feature type="transmembrane region" description="Helical" evidence="5">
    <location>
        <begin position="27"/>
        <end position="49"/>
    </location>
</feature>
<dbReference type="Gene3D" id="1.20.58.340">
    <property type="entry name" value="Magnesium transport protein CorA, transmembrane region"/>
    <property type="match status" value="1"/>
</dbReference>
<name>A0AAN6PTU7_9PEZI</name>
<accession>A0AAN6PTU7</accession>
<evidence type="ECO:0000256" key="4">
    <source>
        <dbReference type="ARBA" id="ARBA00023136"/>
    </source>
</evidence>
<dbReference type="EMBL" id="MU863666">
    <property type="protein sequence ID" value="KAK4097862.1"/>
    <property type="molecule type" value="Genomic_DNA"/>
</dbReference>
<dbReference type="SUPFAM" id="SSF144083">
    <property type="entry name" value="Magnesium transport protein CorA, transmembrane region"/>
    <property type="match status" value="1"/>
</dbReference>
<dbReference type="AlphaFoldDB" id="A0AAN6PTU7"/>
<protein>
    <submittedName>
        <fullName evidence="6">Uncharacterized protein</fullName>
    </submittedName>
</protein>
<evidence type="ECO:0000256" key="1">
    <source>
        <dbReference type="ARBA" id="ARBA00004141"/>
    </source>
</evidence>
<sequence>MDSRSARIQTEELLKITHETVKQGKTITVFTIVTIVFPPTSFMAAFFAINTAEFPRDADGNLGLGFVSQITFPVSAAITVVLTYVAFKVESIEEGWQQATNALGALIGAFPRLWKGPRTPKKVLEERANRTEQATGFVRRIAGIGRKRVGHGAGGGAETA</sequence>
<reference evidence="6" key="2">
    <citation type="submission" date="2023-05" db="EMBL/GenBank/DDBJ databases">
        <authorList>
            <consortium name="Lawrence Berkeley National Laboratory"/>
            <person name="Steindorff A."/>
            <person name="Hensen N."/>
            <person name="Bonometti L."/>
            <person name="Westerberg I."/>
            <person name="Brannstrom I.O."/>
            <person name="Guillou S."/>
            <person name="Cros-Aarteil S."/>
            <person name="Calhoun S."/>
            <person name="Haridas S."/>
            <person name="Kuo A."/>
            <person name="Mondo S."/>
            <person name="Pangilinan J."/>
            <person name="Riley R."/>
            <person name="Labutti K."/>
            <person name="Andreopoulos B."/>
            <person name="Lipzen A."/>
            <person name="Chen C."/>
            <person name="Yanf M."/>
            <person name="Daum C."/>
            <person name="Ng V."/>
            <person name="Clum A."/>
            <person name="Ohm R."/>
            <person name="Martin F."/>
            <person name="Silar P."/>
            <person name="Natvig D."/>
            <person name="Lalanne C."/>
            <person name="Gautier V."/>
            <person name="Ament-Velasquez S.L."/>
            <person name="Kruys A."/>
            <person name="Hutchinson M.I."/>
            <person name="Powell A.J."/>
            <person name="Barry K."/>
            <person name="Miller A.N."/>
            <person name="Grigoriev I.V."/>
            <person name="Debuchy R."/>
            <person name="Gladieux P."/>
            <person name="Thoren M.H."/>
            <person name="Johannesson H."/>
        </authorList>
    </citation>
    <scope>NUCLEOTIDE SEQUENCE</scope>
    <source>
        <strain evidence="6">CBS 757.83</strain>
    </source>
</reference>
<evidence type="ECO:0000256" key="2">
    <source>
        <dbReference type="ARBA" id="ARBA00022692"/>
    </source>
</evidence>
<evidence type="ECO:0000313" key="7">
    <source>
        <dbReference type="Proteomes" id="UP001305647"/>
    </source>
</evidence>
<keyword evidence="7" id="KW-1185">Reference proteome</keyword>
<evidence type="ECO:0000256" key="3">
    <source>
        <dbReference type="ARBA" id="ARBA00022989"/>
    </source>
</evidence>
<evidence type="ECO:0000313" key="6">
    <source>
        <dbReference type="EMBL" id="KAK4097862.1"/>
    </source>
</evidence>
<feature type="transmembrane region" description="Helical" evidence="5">
    <location>
        <begin position="69"/>
        <end position="87"/>
    </location>
</feature>
<reference evidence="6" key="1">
    <citation type="journal article" date="2023" name="Mol. Phylogenet. Evol.">
        <title>Genome-scale phylogeny and comparative genomics of the fungal order Sordariales.</title>
        <authorList>
            <person name="Hensen N."/>
            <person name="Bonometti L."/>
            <person name="Westerberg I."/>
            <person name="Brannstrom I.O."/>
            <person name="Guillou S."/>
            <person name="Cros-Aarteil S."/>
            <person name="Calhoun S."/>
            <person name="Haridas S."/>
            <person name="Kuo A."/>
            <person name="Mondo S."/>
            <person name="Pangilinan J."/>
            <person name="Riley R."/>
            <person name="LaButti K."/>
            <person name="Andreopoulos B."/>
            <person name="Lipzen A."/>
            <person name="Chen C."/>
            <person name="Yan M."/>
            <person name="Daum C."/>
            <person name="Ng V."/>
            <person name="Clum A."/>
            <person name="Steindorff A."/>
            <person name="Ohm R.A."/>
            <person name="Martin F."/>
            <person name="Silar P."/>
            <person name="Natvig D.O."/>
            <person name="Lalanne C."/>
            <person name="Gautier V."/>
            <person name="Ament-Velasquez S.L."/>
            <person name="Kruys A."/>
            <person name="Hutchinson M.I."/>
            <person name="Powell A.J."/>
            <person name="Barry K."/>
            <person name="Miller A.N."/>
            <person name="Grigoriev I.V."/>
            <person name="Debuchy R."/>
            <person name="Gladieux P."/>
            <person name="Hiltunen Thoren M."/>
            <person name="Johannesson H."/>
        </authorList>
    </citation>
    <scope>NUCLEOTIDE SEQUENCE</scope>
    <source>
        <strain evidence="6">CBS 757.83</strain>
    </source>
</reference>
<comment type="subcellular location">
    <subcellularLocation>
        <location evidence="1">Membrane</location>
        <topology evidence="1">Multi-pass membrane protein</topology>
    </subcellularLocation>
</comment>
<evidence type="ECO:0000256" key="5">
    <source>
        <dbReference type="SAM" id="Phobius"/>
    </source>
</evidence>
<dbReference type="Proteomes" id="UP001305647">
    <property type="component" value="Unassembled WGS sequence"/>
</dbReference>
<keyword evidence="3 5" id="KW-1133">Transmembrane helix</keyword>
<keyword evidence="4 5" id="KW-0472">Membrane</keyword>
<dbReference type="InterPro" id="IPR045863">
    <property type="entry name" value="CorA_TM1_TM2"/>
</dbReference>